<comment type="caution">
    <text evidence="1">The sequence shown here is derived from an EMBL/GenBank/DDBJ whole genome shotgun (WGS) entry which is preliminary data.</text>
</comment>
<organism evidence="1 2">
    <name type="scientific">Fusarium keratoplasticum</name>
    <dbReference type="NCBI Taxonomy" id="1328300"/>
    <lineage>
        <taxon>Eukaryota</taxon>
        <taxon>Fungi</taxon>
        <taxon>Dikarya</taxon>
        <taxon>Ascomycota</taxon>
        <taxon>Pezizomycotina</taxon>
        <taxon>Sordariomycetes</taxon>
        <taxon>Hypocreomycetidae</taxon>
        <taxon>Hypocreales</taxon>
        <taxon>Nectriaceae</taxon>
        <taxon>Fusarium</taxon>
        <taxon>Fusarium solani species complex</taxon>
    </lineage>
</organism>
<proteinExistence type="predicted"/>
<protein>
    <submittedName>
        <fullName evidence="1">HET domain-containing protein</fullName>
    </submittedName>
</protein>
<name>A0ACC0QDA3_9HYPO</name>
<keyword evidence="2" id="KW-1185">Reference proteome</keyword>
<accession>A0ACC0QDA3</accession>
<gene>
    <name evidence="1" type="ORF">NCS57_01421400</name>
</gene>
<dbReference type="Proteomes" id="UP001065298">
    <property type="component" value="Chromosome 12"/>
</dbReference>
<reference evidence="1" key="1">
    <citation type="submission" date="2022-06" db="EMBL/GenBank/DDBJ databases">
        <title>Fusarium solani species complex genomes reveal bases of compartmentalisation and animal pathogenesis.</title>
        <authorList>
            <person name="Tsai I.J."/>
        </authorList>
    </citation>
    <scope>NUCLEOTIDE SEQUENCE</scope>
    <source>
        <strain evidence="1">Fu6.1</strain>
    </source>
</reference>
<evidence type="ECO:0000313" key="1">
    <source>
        <dbReference type="EMBL" id="KAI8650863.1"/>
    </source>
</evidence>
<dbReference type="EMBL" id="CM046514">
    <property type="protein sequence ID" value="KAI8650863.1"/>
    <property type="molecule type" value="Genomic_DNA"/>
</dbReference>
<evidence type="ECO:0000313" key="2">
    <source>
        <dbReference type="Proteomes" id="UP001065298"/>
    </source>
</evidence>
<sequence length="429" mass="48481">MEGFSDTSKQISHDHEICIAADPDSPAYQSGLIGGRYLGMDMKAPEYISAIGKWVQGCISSHERCCKAISDDSTFNPYLVELPTRCIEVTFTGAYLRHTLGTTGSYITLSHRWTGETETVKTTSSNYQERISGADLGPLSKNFDDAIAIARRLGVRYIWIGSICIIQESEDWDQEKWKMGQYYEHALFTISAVGTGHEQKEGSSFLDPSQARTPNSLVRLPFRQDGVRKGSVYLYRRDLNAYLLFHNDVDKSELHSRGWVFQERLLSKRIIYFTHRESFLECSSQVPQSFCNDVVKPPLPKLEQAIQLGTFRDIPMVPRHGFKVNFTLEHDSPLDIWYTIATSFSATSLTNQHDHLAAISGAAFEYGQAIENQLGNRKGNKKGKETRTTPNYLSGLWLRDIHHGLMWLREGAPNLACLCGAPSWSWLSY</sequence>